<dbReference type="Gene3D" id="4.10.240.10">
    <property type="entry name" value="Zn(2)-C6 fungal-type DNA-binding domain"/>
    <property type="match status" value="1"/>
</dbReference>
<feature type="compositionally biased region" description="Pro residues" evidence="3">
    <location>
        <begin position="259"/>
        <end position="270"/>
    </location>
</feature>
<keyword evidence="2" id="KW-0539">Nucleus</keyword>
<feature type="compositionally biased region" description="Gly residues" evidence="3">
    <location>
        <begin position="56"/>
        <end position="74"/>
    </location>
</feature>
<keyword evidence="1" id="KW-0479">Metal-binding</keyword>
<dbReference type="GeneID" id="77731808"/>
<dbReference type="Pfam" id="PF04082">
    <property type="entry name" value="Fungal_trans"/>
    <property type="match status" value="1"/>
</dbReference>
<evidence type="ECO:0000313" key="5">
    <source>
        <dbReference type="EMBL" id="KAI9635087.1"/>
    </source>
</evidence>
<dbReference type="EMBL" id="JAKWFO010000005">
    <property type="protein sequence ID" value="KAI9635087.1"/>
    <property type="molecule type" value="Genomic_DNA"/>
</dbReference>
<protein>
    <submittedName>
        <fullName evidence="5">Fungal-specific transcription factor domain-containing protein</fullName>
    </submittedName>
</protein>
<sequence>MQSSIDPDLLIADDSRQGEHDSKVGIRAEPRTAYPDYGGQIFHGLSPPPSARETALGGGGGGGGGETLHGYGGGEEGRALGPGEYRRAGDEREGYDFKIPPTPVSGSGAGASETKKEGKEKGSKKKGQAKEGAEKVKRTRQSQSCDPCRARKVKCDQPPPDAEKDSRGRVPCSHCVQLHLDCTYEYRPKKRGPPNLYVKRLQAERTDSNDESGPFDNYPTPIMSNTHFPVDRDRSPPLAHRELLHNPGLHPAMSSSYAYPPPEGYHPPSGPGGTLSSQNSYGGSALAPPGQGHPNYMGKNITSVWDETLHRAVAATSSSSSHRPYSPEDRFGGGYSEREAPRYSAGLSPSLPTSTLTPRGPPNQRYQLSPSFSSPQYPHHPSNPTNILDQVLPRGLLLHVVDLYFDYIYALIPAIHRPTFMRDLANHREDREGEEEWTHMVLILVAATLVQVPRAFVPLPRSEVKALAEHCYQLTREFQSKDWQSVSLERLTTGYLVFITANFLGYHYVGWSLCGANTATLIRLKLHQESTYANMPPIEREFRRRLFWLAFGSDRSTCAVDGLTTLFAEDECDVELPSELDDEYITEDGYLEQPPDTVPLITGFNYISKIFRLSGQVMVRRRQDRRSPPSGIMLQMRLTEVSDLYDQIMSMMDDCPEALRLDWDSDTRSVANFSEDWDAHASADIRSLFFDPKASRAVAKDAFLVQQANIYVTQQMVRYITLQYRDDLLALRQTELVAANNTREPSLGPRRQSNNSARRDWSRAMFSEQQKDQVATDLLGILQKIPIQVIAVNSAPLVVKVRFVASTLLDALTAPSPSLPNPTGEQARAETRTQKAQGYLWDFLRILSEIEALYSFEENTGGGGGAEGPVV</sequence>
<dbReference type="SMART" id="SM00906">
    <property type="entry name" value="Fungal_trans"/>
    <property type="match status" value="1"/>
</dbReference>
<evidence type="ECO:0000256" key="3">
    <source>
        <dbReference type="SAM" id="MobiDB-lite"/>
    </source>
</evidence>
<evidence type="ECO:0000259" key="4">
    <source>
        <dbReference type="PROSITE" id="PS50048"/>
    </source>
</evidence>
<feature type="compositionally biased region" description="Basic and acidic residues" evidence="3">
    <location>
        <begin position="84"/>
        <end position="96"/>
    </location>
</feature>
<feature type="compositionally biased region" description="Basic and acidic residues" evidence="3">
    <location>
        <begin position="13"/>
        <end position="30"/>
    </location>
</feature>
<dbReference type="InterPro" id="IPR001138">
    <property type="entry name" value="Zn2Cys6_DnaBD"/>
</dbReference>
<proteinExistence type="predicted"/>
<dbReference type="SUPFAM" id="SSF57701">
    <property type="entry name" value="Zn2/Cys6 DNA-binding domain"/>
    <property type="match status" value="1"/>
</dbReference>
<dbReference type="InterPro" id="IPR007219">
    <property type="entry name" value="XnlR_reg_dom"/>
</dbReference>
<accession>A0AA38H5X5</accession>
<dbReference type="InterPro" id="IPR036864">
    <property type="entry name" value="Zn2-C6_fun-type_DNA-bd_sf"/>
</dbReference>
<dbReference type="InterPro" id="IPR050987">
    <property type="entry name" value="AtrR-like"/>
</dbReference>
<organism evidence="5 6">
    <name type="scientific">Dioszegia hungarica</name>
    <dbReference type="NCBI Taxonomy" id="4972"/>
    <lineage>
        <taxon>Eukaryota</taxon>
        <taxon>Fungi</taxon>
        <taxon>Dikarya</taxon>
        <taxon>Basidiomycota</taxon>
        <taxon>Agaricomycotina</taxon>
        <taxon>Tremellomycetes</taxon>
        <taxon>Tremellales</taxon>
        <taxon>Bulleribasidiaceae</taxon>
        <taxon>Dioszegia</taxon>
    </lineage>
</organism>
<evidence type="ECO:0000256" key="1">
    <source>
        <dbReference type="ARBA" id="ARBA00022723"/>
    </source>
</evidence>
<feature type="compositionally biased region" description="Polar residues" evidence="3">
    <location>
        <begin position="364"/>
        <end position="382"/>
    </location>
</feature>
<feature type="region of interest" description="Disordered" evidence="3">
    <location>
        <begin position="315"/>
        <end position="382"/>
    </location>
</feature>
<dbReference type="AlphaFoldDB" id="A0AA38H5X5"/>
<dbReference type="CDD" id="cd00067">
    <property type="entry name" value="GAL4"/>
    <property type="match status" value="1"/>
</dbReference>
<evidence type="ECO:0000256" key="2">
    <source>
        <dbReference type="ARBA" id="ARBA00023242"/>
    </source>
</evidence>
<feature type="domain" description="Zn(2)-C6 fungal-type" evidence="4">
    <location>
        <begin position="144"/>
        <end position="184"/>
    </location>
</feature>
<dbReference type="PANTHER" id="PTHR46910">
    <property type="entry name" value="TRANSCRIPTION FACTOR PDR1"/>
    <property type="match status" value="1"/>
</dbReference>
<keyword evidence="6" id="KW-1185">Reference proteome</keyword>
<evidence type="ECO:0000313" key="6">
    <source>
        <dbReference type="Proteomes" id="UP001164286"/>
    </source>
</evidence>
<feature type="region of interest" description="Disordered" evidence="3">
    <location>
        <begin position="1"/>
        <end position="170"/>
    </location>
</feature>
<feature type="compositionally biased region" description="Basic and acidic residues" evidence="3">
    <location>
        <begin position="234"/>
        <end position="244"/>
    </location>
</feature>
<feature type="compositionally biased region" description="Low complexity" evidence="3">
    <location>
        <begin position="347"/>
        <end position="358"/>
    </location>
</feature>
<dbReference type="CDD" id="cd12148">
    <property type="entry name" value="fungal_TF_MHR"/>
    <property type="match status" value="1"/>
</dbReference>
<comment type="caution">
    <text evidence="5">The sequence shown here is derived from an EMBL/GenBank/DDBJ whole genome shotgun (WGS) entry which is preliminary data.</text>
</comment>
<dbReference type="GO" id="GO:0008270">
    <property type="term" value="F:zinc ion binding"/>
    <property type="evidence" value="ECO:0007669"/>
    <property type="project" value="InterPro"/>
</dbReference>
<name>A0AA38H5X5_9TREE</name>
<dbReference type="GO" id="GO:0003677">
    <property type="term" value="F:DNA binding"/>
    <property type="evidence" value="ECO:0007669"/>
    <property type="project" value="InterPro"/>
</dbReference>
<dbReference type="Pfam" id="PF00172">
    <property type="entry name" value="Zn_clus"/>
    <property type="match status" value="1"/>
</dbReference>
<feature type="region of interest" description="Disordered" evidence="3">
    <location>
        <begin position="234"/>
        <end position="299"/>
    </location>
</feature>
<dbReference type="RefSeq" id="XP_052944864.1">
    <property type="nucleotide sequence ID" value="XM_053092603.1"/>
</dbReference>
<dbReference type="GO" id="GO:0000981">
    <property type="term" value="F:DNA-binding transcription factor activity, RNA polymerase II-specific"/>
    <property type="evidence" value="ECO:0007669"/>
    <property type="project" value="InterPro"/>
</dbReference>
<reference evidence="5" key="1">
    <citation type="journal article" date="2022" name="G3 (Bethesda)">
        <title>High quality genome of the basidiomycete yeast Dioszegia hungarica PDD-24b-2 isolated from cloud water.</title>
        <authorList>
            <person name="Jarrige D."/>
            <person name="Haridas S."/>
            <person name="Bleykasten-Grosshans C."/>
            <person name="Joly M."/>
            <person name="Nadalig T."/>
            <person name="Sancelme M."/>
            <person name="Vuilleumier S."/>
            <person name="Grigoriev I.V."/>
            <person name="Amato P."/>
            <person name="Bringel F."/>
        </authorList>
    </citation>
    <scope>NUCLEOTIDE SEQUENCE</scope>
    <source>
        <strain evidence="5">PDD-24b-2</strain>
    </source>
</reference>
<dbReference type="PANTHER" id="PTHR46910:SF40">
    <property type="entry name" value="ZN(II)2CYS6 TRANSCRIPTION FACTOR (EUROFUNG)"/>
    <property type="match status" value="1"/>
</dbReference>
<dbReference type="SMART" id="SM00066">
    <property type="entry name" value="GAL4"/>
    <property type="match status" value="1"/>
</dbReference>
<feature type="compositionally biased region" description="Basic and acidic residues" evidence="3">
    <location>
        <begin position="325"/>
        <end position="341"/>
    </location>
</feature>
<dbReference type="GO" id="GO:0006351">
    <property type="term" value="P:DNA-templated transcription"/>
    <property type="evidence" value="ECO:0007669"/>
    <property type="project" value="InterPro"/>
</dbReference>
<dbReference type="PROSITE" id="PS50048">
    <property type="entry name" value="ZN2_CY6_FUNGAL_2"/>
    <property type="match status" value="1"/>
</dbReference>
<gene>
    <name evidence="5" type="ORF">MKK02DRAFT_43767</name>
</gene>
<feature type="region of interest" description="Disordered" evidence="3">
    <location>
        <begin position="741"/>
        <end position="760"/>
    </location>
</feature>
<dbReference type="Proteomes" id="UP001164286">
    <property type="component" value="Unassembled WGS sequence"/>
</dbReference>